<dbReference type="CDD" id="cd06225">
    <property type="entry name" value="HAMP"/>
    <property type="match status" value="1"/>
</dbReference>
<evidence type="ECO:0000313" key="16">
    <source>
        <dbReference type="EMBL" id="PTQ57215.1"/>
    </source>
</evidence>
<dbReference type="SMART" id="SM00388">
    <property type="entry name" value="HisKA"/>
    <property type="match status" value="1"/>
</dbReference>
<evidence type="ECO:0000256" key="7">
    <source>
        <dbReference type="ARBA" id="ARBA00022741"/>
    </source>
</evidence>
<keyword evidence="7" id="KW-0547">Nucleotide-binding</keyword>
<dbReference type="SUPFAM" id="SSF55874">
    <property type="entry name" value="ATPase domain of HSP90 chaperone/DNA topoisomerase II/histidine kinase"/>
    <property type="match status" value="1"/>
</dbReference>
<keyword evidence="4" id="KW-1003">Cell membrane</keyword>
<dbReference type="SUPFAM" id="SSF47384">
    <property type="entry name" value="Homodimeric domain of signal transducing histidine kinase"/>
    <property type="match status" value="1"/>
</dbReference>
<dbReference type="AlphaFoldDB" id="A0A2R6Y3L0"/>
<protein>
    <recommendedName>
        <fullName evidence="3">histidine kinase</fullName>
        <ecNumber evidence="3">2.7.13.3</ecNumber>
    </recommendedName>
</protein>
<comment type="caution">
    <text evidence="16">The sequence shown here is derived from an EMBL/GenBank/DDBJ whole genome shotgun (WGS) entry which is preliminary data.</text>
</comment>
<evidence type="ECO:0000313" key="17">
    <source>
        <dbReference type="Proteomes" id="UP000244338"/>
    </source>
</evidence>
<dbReference type="EMBL" id="PEBX01000011">
    <property type="protein sequence ID" value="PTQ57215.1"/>
    <property type="molecule type" value="Genomic_DNA"/>
</dbReference>
<evidence type="ECO:0000256" key="13">
    <source>
        <dbReference type="SAM" id="Phobius"/>
    </source>
</evidence>
<dbReference type="PRINTS" id="PR00344">
    <property type="entry name" value="BCTRLSENSOR"/>
</dbReference>
<keyword evidence="13" id="KW-1133">Transmembrane helix</keyword>
<evidence type="ECO:0000256" key="12">
    <source>
        <dbReference type="SAM" id="MobiDB-lite"/>
    </source>
</evidence>
<organism evidence="16 17">
    <name type="scientific">Candidatus Carbonibacillus altaicus</name>
    <dbReference type="NCBI Taxonomy" id="2163959"/>
    <lineage>
        <taxon>Bacteria</taxon>
        <taxon>Bacillati</taxon>
        <taxon>Bacillota</taxon>
        <taxon>Bacilli</taxon>
        <taxon>Bacillales</taxon>
        <taxon>Candidatus Carbonibacillus</taxon>
    </lineage>
</organism>
<gene>
    <name evidence="16" type="ORF">BSOLF_2085</name>
</gene>
<dbReference type="SUPFAM" id="SSF158472">
    <property type="entry name" value="HAMP domain-like"/>
    <property type="match status" value="1"/>
</dbReference>
<comment type="subcellular location">
    <subcellularLocation>
        <location evidence="2">Cell membrane</location>
        <topology evidence="2">Multi-pass membrane protein</topology>
    </subcellularLocation>
</comment>
<dbReference type="Gene3D" id="6.10.340.10">
    <property type="match status" value="1"/>
</dbReference>
<evidence type="ECO:0000256" key="8">
    <source>
        <dbReference type="ARBA" id="ARBA00022777"/>
    </source>
</evidence>
<dbReference type="Pfam" id="PF00512">
    <property type="entry name" value="HisKA"/>
    <property type="match status" value="1"/>
</dbReference>
<dbReference type="EC" id="2.7.13.3" evidence="3"/>
<evidence type="ECO:0000259" key="14">
    <source>
        <dbReference type="PROSITE" id="PS50109"/>
    </source>
</evidence>
<keyword evidence="11 13" id="KW-0472">Membrane</keyword>
<feature type="domain" description="HAMP" evidence="15">
    <location>
        <begin position="190"/>
        <end position="242"/>
    </location>
</feature>
<dbReference type="PROSITE" id="PS50109">
    <property type="entry name" value="HIS_KIN"/>
    <property type="match status" value="1"/>
</dbReference>
<dbReference type="GO" id="GO:0005524">
    <property type="term" value="F:ATP binding"/>
    <property type="evidence" value="ECO:0007669"/>
    <property type="project" value="UniProtKB-KW"/>
</dbReference>
<dbReference type="InterPro" id="IPR003594">
    <property type="entry name" value="HATPase_dom"/>
</dbReference>
<keyword evidence="10" id="KW-0902">Two-component regulatory system</keyword>
<keyword evidence="6" id="KW-0808">Transferase</keyword>
<keyword evidence="8" id="KW-0418">Kinase</keyword>
<dbReference type="CDD" id="cd00075">
    <property type="entry name" value="HATPase"/>
    <property type="match status" value="1"/>
</dbReference>
<keyword evidence="5" id="KW-0597">Phosphoprotein</keyword>
<accession>A0A2R6Y3L0</accession>
<dbReference type="InterPro" id="IPR003661">
    <property type="entry name" value="HisK_dim/P_dom"/>
</dbReference>
<dbReference type="InterPro" id="IPR004358">
    <property type="entry name" value="Sig_transdc_His_kin-like_C"/>
</dbReference>
<feature type="region of interest" description="Disordered" evidence="12">
    <location>
        <begin position="486"/>
        <end position="505"/>
    </location>
</feature>
<dbReference type="Proteomes" id="UP000244338">
    <property type="component" value="Unassembled WGS sequence"/>
</dbReference>
<evidence type="ECO:0000256" key="5">
    <source>
        <dbReference type="ARBA" id="ARBA00022553"/>
    </source>
</evidence>
<dbReference type="GO" id="GO:0005886">
    <property type="term" value="C:plasma membrane"/>
    <property type="evidence" value="ECO:0007669"/>
    <property type="project" value="UniProtKB-SubCell"/>
</dbReference>
<dbReference type="InterPro" id="IPR003660">
    <property type="entry name" value="HAMP_dom"/>
</dbReference>
<evidence type="ECO:0000259" key="15">
    <source>
        <dbReference type="PROSITE" id="PS50885"/>
    </source>
</evidence>
<dbReference type="Gene3D" id="1.10.287.130">
    <property type="match status" value="1"/>
</dbReference>
<evidence type="ECO:0000256" key="1">
    <source>
        <dbReference type="ARBA" id="ARBA00000085"/>
    </source>
</evidence>
<evidence type="ECO:0000256" key="2">
    <source>
        <dbReference type="ARBA" id="ARBA00004651"/>
    </source>
</evidence>
<dbReference type="InterPro" id="IPR005467">
    <property type="entry name" value="His_kinase_dom"/>
</dbReference>
<dbReference type="Pfam" id="PF02518">
    <property type="entry name" value="HATPase_c"/>
    <property type="match status" value="1"/>
</dbReference>
<evidence type="ECO:0000256" key="10">
    <source>
        <dbReference type="ARBA" id="ARBA00023012"/>
    </source>
</evidence>
<proteinExistence type="predicted"/>
<keyword evidence="9" id="KW-0067">ATP-binding</keyword>
<dbReference type="PANTHER" id="PTHR44936:SF10">
    <property type="entry name" value="SENSOR PROTEIN RSTB"/>
    <property type="match status" value="1"/>
</dbReference>
<dbReference type="InterPro" id="IPR036097">
    <property type="entry name" value="HisK_dim/P_sf"/>
</dbReference>
<evidence type="ECO:0000256" key="4">
    <source>
        <dbReference type="ARBA" id="ARBA00022475"/>
    </source>
</evidence>
<evidence type="ECO:0000256" key="9">
    <source>
        <dbReference type="ARBA" id="ARBA00022840"/>
    </source>
</evidence>
<keyword evidence="13" id="KW-0812">Transmembrane</keyword>
<dbReference type="Pfam" id="PF00672">
    <property type="entry name" value="HAMP"/>
    <property type="match status" value="1"/>
</dbReference>
<evidence type="ECO:0000256" key="3">
    <source>
        <dbReference type="ARBA" id="ARBA00012438"/>
    </source>
</evidence>
<evidence type="ECO:0000256" key="6">
    <source>
        <dbReference type="ARBA" id="ARBA00022679"/>
    </source>
</evidence>
<name>A0A2R6Y3L0_9BACL</name>
<comment type="catalytic activity">
    <reaction evidence="1">
        <text>ATP + protein L-histidine = ADP + protein N-phospho-L-histidine.</text>
        <dbReference type="EC" id="2.7.13.3"/>
    </reaction>
</comment>
<feature type="domain" description="Histidine kinase" evidence="14">
    <location>
        <begin position="257"/>
        <end position="485"/>
    </location>
</feature>
<dbReference type="SMART" id="SM00387">
    <property type="entry name" value="HATPase_c"/>
    <property type="match status" value="1"/>
</dbReference>
<dbReference type="GO" id="GO:0000155">
    <property type="term" value="F:phosphorelay sensor kinase activity"/>
    <property type="evidence" value="ECO:0007669"/>
    <property type="project" value="InterPro"/>
</dbReference>
<feature type="transmembrane region" description="Helical" evidence="13">
    <location>
        <begin position="165"/>
        <end position="185"/>
    </location>
</feature>
<dbReference type="InterPro" id="IPR036890">
    <property type="entry name" value="HATPase_C_sf"/>
</dbReference>
<sequence length="505" mass="55882">MLAKRSLKTQFIAAFVLIFVLSVAATIATYALGYYTLIAQKRVLPANHYELQIPAIAEEIRAGGAEWLKPEKREALERHLPLEGIAYQVMDTGGVPIYGTMPDRLIDGRKALFSQMNMTFPHNGKYIKLLPLIDADGKIEGAVALAYTLTLHYGNAANQRWTQPLFVTMLFSPFIYILFFTWLFARKLARDIGRPLSRLQDAANQIQAQNLDFHLDCGAPNELGRLCEAFNAMKEHLRTSLLSQWKAEEARQEMVAALAHDLKTPLSVIAGYAEALEDMPPEDQLWLQTYARKIKQNAQKGAQLIIAMLDAAVLEQSPPPLACVPIDLSDFLSAKIEDYEPLARTKSIRMRWDVTGDREAVASTDRPAMVVFLDTDKLERILDNIVSNGIRYTPEGGTITLQAHVGGGHVRFTICDSGPGFSGKDLAHLFNKFYRGDEARSTRDGHAGLGLYFARKMADMHGGTIRAYNAPGGGACVDVVLKEGHKPSGPSAGHWTEATRRNASE</sequence>
<reference evidence="17" key="1">
    <citation type="journal article" date="2018" name="Sci. Rep.">
        <title>Lignite coal burning seam in the remote Altai Mountains harbors a hydrogen-driven thermophilic microbial community.</title>
        <authorList>
            <person name="Kadnikov V.V."/>
            <person name="Mardanov A.V."/>
            <person name="Ivasenko D.A."/>
            <person name="Antsiferov D.V."/>
            <person name="Beletsky A.V."/>
            <person name="Karnachuk O.V."/>
            <person name="Ravin N.V."/>
        </authorList>
    </citation>
    <scope>NUCLEOTIDE SEQUENCE [LARGE SCALE GENOMIC DNA]</scope>
</reference>
<dbReference type="PROSITE" id="PS50885">
    <property type="entry name" value="HAMP"/>
    <property type="match status" value="1"/>
</dbReference>
<dbReference type="SMART" id="SM00304">
    <property type="entry name" value="HAMP"/>
    <property type="match status" value="1"/>
</dbReference>
<feature type="transmembrane region" description="Helical" evidence="13">
    <location>
        <begin position="12"/>
        <end position="35"/>
    </location>
</feature>
<evidence type="ECO:0000256" key="11">
    <source>
        <dbReference type="ARBA" id="ARBA00023136"/>
    </source>
</evidence>
<dbReference type="InterPro" id="IPR050980">
    <property type="entry name" value="2C_sensor_his_kinase"/>
</dbReference>
<dbReference type="Gene3D" id="3.30.565.10">
    <property type="entry name" value="Histidine kinase-like ATPase, C-terminal domain"/>
    <property type="match status" value="1"/>
</dbReference>
<dbReference type="CDD" id="cd00082">
    <property type="entry name" value="HisKA"/>
    <property type="match status" value="1"/>
</dbReference>
<dbReference type="PANTHER" id="PTHR44936">
    <property type="entry name" value="SENSOR PROTEIN CREC"/>
    <property type="match status" value="1"/>
</dbReference>